<accession>A0A238L6K9</accession>
<evidence type="ECO:0000313" key="1">
    <source>
        <dbReference type="EMBL" id="SMX50734.1"/>
    </source>
</evidence>
<proteinExistence type="predicted"/>
<keyword evidence="2" id="KW-1185">Reference proteome</keyword>
<sequence>MGAALVDQNLIQLVAIVGDKGIQITVTIQIRQPDRCALTQPTGQSGWGEPTGPIAQQQFVLIQDVGDHDIGKTIAIHVTNISPDAEAAKLVHNRGQVCCNKTALPPPLGTALINKQLVDALIGGRDGIKIPITIDITQPDIARGS</sequence>
<evidence type="ECO:0000313" key="2">
    <source>
        <dbReference type="Proteomes" id="UP000220836"/>
    </source>
</evidence>
<dbReference type="EMBL" id="FXYH01000045">
    <property type="protein sequence ID" value="SMX50734.1"/>
    <property type="molecule type" value="Genomic_DNA"/>
</dbReference>
<protein>
    <submittedName>
        <fullName evidence="1">Uncharacterized protein</fullName>
    </submittedName>
</protein>
<dbReference type="AlphaFoldDB" id="A0A238L6K9"/>
<organism evidence="1 2">
    <name type="scientific">Pelagimonas varians</name>
    <dbReference type="NCBI Taxonomy" id="696760"/>
    <lineage>
        <taxon>Bacteria</taxon>
        <taxon>Pseudomonadati</taxon>
        <taxon>Pseudomonadota</taxon>
        <taxon>Alphaproteobacteria</taxon>
        <taxon>Rhodobacterales</taxon>
        <taxon>Roseobacteraceae</taxon>
        <taxon>Pelagimonas</taxon>
    </lineage>
</organism>
<name>A0A238L6K9_9RHOB</name>
<reference evidence="1 2" key="1">
    <citation type="submission" date="2017-05" db="EMBL/GenBank/DDBJ databases">
        <authorList>
            <person name="Song R."/>
            <person name="Chenine A.L."/>
            <person name="Ruprecht R.M."/>
        </authorList>
    </citation>
    <scope>NUCLEOTIDE SEQUENCE [LARGE SCALE GENOMIC DNA]</scope>
    <source>
        <strain evidence="1 2">CECT 8663</strain>
    </source>
</reference>
<dbReference type="Proteomes" id="UP000220836">
    <property type="component" value="Unassembled WGS sequence"/>
</dbReference>
<gene>
    <name evidence="1" type="ORF">PEV8663_04784</name>
</gene>